<keyword evidence="3" id="KW-1185">Reference proteome</keyword>
<dbReference type="EnsemblMetazoa" id="G13269.21">
    <property type="protein sequence ID" value="G13269.21:cds"/>
    <property type="gene ID" value="G13269"/>
</dbReference>
<reference evidence="2" key="1">
    <citation type="submission" date="2022-08" db="UniProtKB">
        <authorList>
            <consortium name="EnsemblMetazoa"/>
        </authorList>
    </citation>
    <scope>IDENTIFICATION</scope>
    <source>
        <strain evidence="2">05x7-T-G4-1.051#20</strain>
    </source>
</reference>
<protein>
    <recommendedName>
        <fullName evidence="1">SERTA domain-containing protein</fullName>
    </recommendedName>
</protein>
<dbReference type="EnsemblMetazoa" id="G13269.28">
    <property type="protein sequence ID" value="G13269.28:cds"/>
    <property type="gene ID" value="G13269"/>
</dbReference>
<feature type="domain" description="SERTA" evidence="1">
    <location>
        <begin position="38"/>
        <end position="84"/>
    </location>
</feature>
<dbReference type="PANTHER" id="PTHR14272:SF4">
    <property type="entry name" value="SERTA DOMAIN-CONTAINING PROTEIN 4"/>
    <property type="match status" value="1"/>
</dbReference>
<dbReference type="GO" id="GO:0005634">
    <property type="term" value="C:nucleus"/>
    <property type="evidence" value="ECO:0007669"/>
    <property type="project" value="InterPro"/>
</dbReference>
<evidence type="ECO:0000259" key="1">
    <source>
        <dbReference type="PROSITE" id="PS51053"/>
    </source>
</evidence>
<name>A0A8W8IBF5_MAGGI</name>
<evidence type="ECO:0000313" key="3">
    <source>
        <dbReference type="Proteomes" id="UP000005408"/>
    </source>
</evidence>
<dbReference type="InterPro" id="IPR009263">
    <property type="entry name" value="SERTA_dom"/>
</dbReference>
<dbReference type="InterPro" id="IPR029708">
    <property type="entry name" value="SERTAD4"/>
</dbReference>
<dbReference type="OrthoDB" id="5976204at2759"/>
<dbReference type="PANTHER" id="PTHR14272">
    <property type="entry name" value="SERTA DOMAIN-CONTAINING PROTEIN 4"/>
    <property type="match status" value="1"/>
</dbReference>
<sequence>MTMKLNPEHVGVKRKYVDDIEGRPVKRISPFHNTPKERKEERRKILKMSIQKLRQMEDPEYFLTRSVLINNTLKKLQQEIREEKQYQGYKNCIYKYRPSYGYDVLNNSYLTSADSVFEDPFSLPDESEKIITDQLTQRLVNEGHEDQKSSDSPKADPEICATVLPETESFYVNEGESDVDSMSVSAQVQRSCSERQIYSTDIDVLNNLIHALEET</sequence>
<dbReference type="EnsemblMetazoa" id="G13269.10">
    <property type="protein sequence ID" value="G13269.10:cds"/>
    <property type="gene ID" value="G13269"/>
</dbReference>
<evidence type="ECO:0000313" key="2">
    <source>
        <dbReference type="EnsemblMetazoa" id="G13269.10:cds"/>
    </source>
</evidence>
<dbReference type="AlphaFoldDB" id="A0A8W8IBF5"/>
<dbReference type="Proteomes" id="UP000005408">
    <property type="component" value="Unassembled WGS sequence"/>
</dbReference>
<proteinExistence type="predicted"/>
<dbReference type="PROSITE" id="PS51053">
    <property type="entry name" value="SERTA"/>
    <property type="match status" value="1"/>
</dbReference>
<accession>A0A8W8IBF5</accession>
<dbReference type="Pfam" id="PF06031">
    <property type="entry name" value="SERTA"/>
    <property type="match status" value="1"/>
</dbReference>
<organism evidence="2 3">
    <name type="scientific">Magallana gigas</name>
    <name type="common">Pacific oyster</name>
    <name type="synonym">Crassostrea gigas</name>
    <dbReference type="NCBI Taxonomy" id="29159"/>
    <lineage>
        <taxon>Eukaryota</taxon>
        <taxon>Metazoa</taxon>
        <taxon>Spiralia</taxon>
        <taxon>Lophotrochozoa</taxon>
        <taxon>Mollusca</taxon>
        <taxon>Bivalvia</taxon>
        <taxon>Autobranchia</taxon>
        <taxon>Pteriomorphia</taxon>
        <taxon>Ostreida</taxon>
        <taxon>Ostreoidea</taxon>
        <taxon>Ostreidae</taxon>
        <taxon>Magallana</taxon>
    </lineage>
</organism>